<organism evidence="1 2">
    <name type="scientific">Pristionchus entomophagus</name>
    <dbReference type="NCBI Taxonomy" id="358040"/>
    <lineage>
        <taxon>Eukaryota</taxon>
        <taxon>Metazoa</taxon>
        <taxon>Ecdysozoa</taxon>
        <taxon>Nematoda</taxon>
        <taxon>Chromadorea</taxon>
        <taxon>Rhabditida</taxon>
        <taxon>Rhabditina</taxon>
        <taxon>Diplogasteromorpha</taxon>
        <taxon>Diplogasteroidea</taxon>
        <taxon>Neodiplogasteridae</taxon>
        <taxon>Pristionchus</taxon>
    </lineage>
</organism>
<reference evidence="1" key="1">
    <citation type="submission" date="2023-10" db="EMBL/GenBank/DDBJ databases">
        <title>Genome assembly of Pristionchus species.</title>
        <authorList>
            <person name="Yoshida K."/>
            <person name="Sommer R.J."/>
        </authorList>
    </citation>
    <scope>NUCLEOTIDE SEQUENCE</scope>
    <source>
        <strain evidence="1">RS0144</strain>
    </source>
</reference>
<feature type="non-terminal residue" evidence="1">
    <location>
        <position position="1"/>
    </location>
</feature>
<accession>A0AAV5TC58</accession>
<protein>
    <recommendedName>
        <fullName evidence="3">C2H2-type domain-containing protein</fullName>
    </recommendedName>
</protein>
<keyword evidence="2" id="KW-1185">Reference proteome</keyword>
<evidence type="ECO:0000313" key="2">
    <source>
        <dbReference type="Proteomes" id="UP001432027"/>
    </source>
</evidence>
<evidence type="ECO:0000313" key="1">
    <source>
        <dbReference type="EMBL" id="GMS90294.1"/>
    </source>
</evidence>
<dbReference type="EMBL" id="BTSX01000003">
    <property type="protein sequence ID" value="GMS90294.1"/>
    <property type="molecule type" value="Genomic_DNA"/>
</dbReference>
<sequence>QYRTRSSSTWVGHLRYKHSTTPTLEGLALRCDCGHESRSNSHNYLCELANFTVIRKRDGPIRRLEDEKTTPQCVLCEVYPRTVRGYADHLRVHHKSTLKMNEIYLICSCGFEARSHYIDPNHKVECDARQFTLHTLNE</sequence>
<proteinExistence type="predicted"/>
<dbReference type="AlphaFoldDB" id="A0AAV5TC58"/>
<name>A0AAV5TC58_9BILA</name>
<comment type="caution">
    <text evidence="1">The sequence shown here is derived from an EMBL/GenBank/DDBJ whole genome shotgun (WGS) entry which is preliminary data.</text>
</comment>
<dbReference type="Proteomes" id="UP001432027">
    <property type="component" value="Unassembled WGS sequence"/>
</dbReference>
<gene>
    <name evidence="1" type="ORF">PENTCL1PPCAC_12469</name>
</gene>
<evidence type="ECO:0008006" key="3">
    <source>
        <dbReference type="Google" id="ProtNLM"/>
    </source>
</evidence>
<feature type="non-terminal residue" evidence="1">
    <location>
        <position position="138"/>
    </location>
</feature>